<dbReference type="InterPro" id="IPR002073">
    <property type="entry name" value="PDEase_catalytic_dom"/>
</dbReference>
<accession>A0A9K3KU19</accession>
<dbReference type="Pfam" id="PF08269">
    <property type="entry name" value="dCache_2"/>
    <property type="match status" value="1"/>
</dbReference>
<dbReference type="Pfam" id="PF00211">
    <property type="entry name" value="Guanylate_cyc"/>
    <property type="match status" value="1"/>
</dbReference>
<feature type="domain" description="Guanylate cyclase" evidence="6">
    <location>
        <begin position="874"/>
        <end position="1008"/>
    </location>
</feature>
<evidence type="ECO:0000259" key="6">
    <source>
        <dbReference type="PROSITE" id="PS50125"/>
    </source>
</evidence>
<dbReference type="PANTHER" id="PTHR11920:SF335">
    <property type="entry name" value="GUANYLATE CYCLASE"/>
    <property type="match status" value="1"/>
</dbReference>
<feature type="signal peptide" evidence="5">
    <location>
        <begin position="1"/>
        <end position="24"/>
    </location>
</feature>
<name>A0A9K3KU19_9STRA</name>
<comment type="caution">
    <text evidence="8">The sequence shown here is derived from an EMBL/GenBank/DDBJ whole genome shotgun (WGS) entry which is preliminary data.</text>
</comment>
<evidence type="ECO:0000256" key="5">
    <source>
        <dbReference type="SAM" id="SignalP"/>
    </source>
</evidence>
<keyword evidence="4" id="KW-1133">Transmembrane helix</keyword>
<dbReference type="Proteomes" id="UP000693970">
    <property type="component" value="Unassembled WGS sequence"/>
</dbReference>
<dbReference type="GO" id="GO:0004114">
    <property type="term" value="F:3',5'-cyclic-nucleotide phosphodiesterase activity"/>
    <property type="evidence" value="ECO:0007669"/>
    <property type="project" value="InterPro"/>
</dbReference>
<feature type="compositionally biased region" description="Acidic residues" evidence="3">
    <location>
        <begin position="820"/>
        <end position="838"/>
    </location>
</feature>
<keyword evidence="4" id="KW-0472">Membrane</keyword>
<dbReference type="InterPro" id="IPR001054">
    <property type="entry name" value="A/G_cyclase"/>
</dbReference>
<evidence type="ECO:0000313" key="9">
    <source>
        <dbReference type="Proteomes" id="UP000693970"/>
    </source>
</evidence>
<dbReference type="GO" id="GO:0035556">
    <property type="term" value="P:intracellular signal transduction"/>
    <property type="evidence" value="ECO:0007669"/>
    <property type="project" value="InterPro"/>
</dbReference>
<sequence>MKGIKSAAPSFLLLLALWVTTALAREITGPARTSCDASHDAPCSRVNSEWLATESAKKIAQKLILAPNDAFPEVNGGKYNMETGFYPFIFDRLTGKCMAHGANPDFVGKSLEEIFRDMGIGFSLSIDLHNRFMAAADNGGDWVQYMWREEADTEISNKIAFVTGMLDRYYIGVGYADLQLPLELPCTDKYDSWCSINNVLSLVGKAETRLNKALSIEQFEEALYEISFNEEEFVVEGGHYLFMYHYDGRLKAHAHLSRFAGEDLTYIFPQLNRDPQEGADLHTALRNAAEGAGDGWVQYPWKNTVDEPEYTKIAFVVKIVFQGEEYFVGSGYNFIMGDVVPGDYATDLANRAVAGAKNMSCPGYNLPCSFGNTLQLTSHTLSHGLSSSMDLVGVFDGITNDPQFKVGGWGYAFMYDFNGTCVAHGGVPEFVGMNASEILVAAGVMQIDGGELHDKFRQAAQMGGGYVLYDWINPGVDDKLFQKVAFIFQLTRDGRSFYGGVGLTHERAPLQRKLDTGSQKNGDPIPCSSQFGSRCSEINSQAILGQGLGDLVLASSETKVQLSNLSPLNVSIHDIFSSISAGNELYQVNDFHIMVFALDQSQCYNSSEELSPHRDESGCCVAHGANSSYVGLTWQEILDVQNITSIRGRDLHDRLVGQIDRGGHWIEYSWAQSSGGARTKIAFSSRFRDNGKSYYVMVEYFADAPPATCDACPSDMECSEHGQYFCEPKMEELKFYQTPYFIILILAIVGIPCLGVCFCWIGKKREELQNKEHLQEIDQQMQTISQQMEHQKKTASRANKLVASLFPQQVHDRIMQQIEEEAEHSTSEEENEAEDPEEQTFTKDEWNNYMRGDCTKKTPKSSSTPIADLFPGATISFADIVGFTAWSSTREPTQVFSLLENIYRRFDRVAKRMGVFKVETVGDCYVAVCGLPEKRDDHSVVIAKFAVACLNTFKVLVKELEYELGPGTGDLRLRTGLHSGPVTAGVLRGERGRFQLFGDTVNTAARMESTGLPDQIHVSQETVDLLLDSGKSHWVTIREEKVVAKGKGILNTYWLQITAADLQESSRTGSTPTDTASTVSSGLGDKHMHTNQVEVNRTDDETLRLVEWNLNIMKSALVKVVANRELQKVKVASLQHMLDLEQEFLAGGTSLNEVKEIVSLPKYAKVSFHQLTEVELDAKITEQLREYIFNLAALYNENPFHNFHHATHVTMSVVKLLSRIVAPDNVATNNGLSNPSLGEELHDYTYGITSDPLTQFAVLLSALIHDVDHPGVPNAQLVKERDPLTAMYSCSTAELNSLDLAWTLLMDGRFQDLRRAIYATEAELFRFRQMLVNIVLATDIMDKDLALLRKERWNKAFADEAVLESSLDENVNRKATIVLEHLIQASDVAHTMQHWNVYVKWNERFFFECMAAYRAGRAEKDPSENWYQGEIGFFDFYIIPLAKKLKDCGVFGVSSAEYLTYAEQNRKEWEARGKDIVAGFLQKIEKEDRREKESRRHSG</sequence>
<proteinExistence type="predicted"/>
<gene>
    <name evidence="8" type="ORF">IV203_011767</name>
</gene>
<feature type="region of interest" description="Disordered" evidence="3">
    <location>
        <begin position="1064"/>
        <end position="1086"/>
    </location>
</feature>
<evidence type="ECO:0000259" key="7">
    <source>
        <dbReference type="PROSITE" id="PS51845"/>
    </source>
</evidence>
<evidence type="ECO:0000256" key="2">
    <source>
        <dbReference type="ARBA" id="ARBA00023239"/>
    </source>
</evidence>
<keyword evidence="2" id="KW-0456">Lyase</keyword>
<dbReference type="PROSITE" id="PS50125">
    <property type="entry name" value="GUANYLATE_CYCLASE_2"/>
    <property type="match status" value="1"/>
</dbReference>
<dbReference type="Pfam" id="PF00233">
    <property type="entry name" value="PDEase_I"/>
    <property type="match status" value="1"/>
</dbReference>
<dbReference type="OrthoDB" id="546632at2759"/>
<dbReference type="InterPro" id="IPR003607">
    <property type="entry name" value="HD/PDEase_dom"/>
</dbReference>
<dbReference type="GO" id="GO:0007168">
    <property type="term" value="P:receptor guanylyl cyclase signaling pathway"/>
    <property type="evidence" value="ECO:0007669"/>
    <property type="project" value="TreeGrafter"/>
</dbReference>
<evidence type="ECO:0000313" key="8">
    <source>
        <dbReference type="EMBL" id="KAG7349170.1"/>
    </source>
</evidence>
<dbReference type="PANTHER" id="PTHR11920">
    <property type="entry name" value="GUANYLYL CYCLASE"/>
    <property type="match status" value="1"/>
</dbReference>
<feature type="domain" description="PDEase" evidence="7">
    <location>
        <begin position="1122"/>
        <end position="1340"/>
    </location>
</feature>
<feature type="region of interest" description="Disordered" evidence="3">
    <location>
        <begin position="820"/>
        <end position="863"/>
    </location>
</feature>
<dbReference type="GO" id="GO:0005886">
    <property type="term" value="C:plasma membrane"/>
    <property type="evidence" value="ECO:0007669"/>
    <property type="project" value="TreeGrafter"/>
</dbReference>
<reference evidence="8" key="1">
    <citation type="journal article" date="2021" name="Sci. Rep.">
        <title>Diploid genomic architecture of Nitzschia inconspicua, an elite biomass production diatom.</title>
        <authorList>
            <person name="Oliver A."/>
            <person name="Podell S."/>
            <person name="Pinowska A."/>
            <person name="Traller J.C."/>
            <person name="Smith S.R."/>
            <person name="McClure R."/>
            <person name="Beliaev A."/>
            <person name="Bohutskyi P."/>
            <person name="Hill E.A."/>
            <person name="Rabines A."/>
            <person name="Zheng H."/>
            <person name="Allen L.Z."/>
            <person name="Kuo A."/>
            <person name="Grigoriev I.V."/>
            <person name="Allen A.E."/>
            <person name="Hazlebeck D."/>
            <person name="Allen E.E."/>
        </authorList>
    </citation>
    <scope>NUCLEOTIDE SEQUENCE</scope>
    <source>
        <strain evidence="8">Hildebrandi</strain>
    </source>
</reference>
<keyword evidence="1" id="KW-0547">Nucleotide-binding</keyword>
<feature type="transmembrane region" description="Helical" evidence="4">
    <location>
        <begin position="740"/>
        <end position="761"/>
    </location>
</feature>
<dbReference type="GO" id="GO:0001653">
    <property type="term" value="F:peptide receptor activity"/>
    <property type="evidence" value="ECO:0007669"/>
    <property type="project" value="TreeGrafter"/>
</dbReference>
<evidence type="ECO:0000256" key="3">
    <source>
        <dbReference type="SAM" id="MobiDB-lite"/>
    </source>
</evidence>
<evidence type="ECO:0000256" key="4">
    <source>
        <dbReference type="SAM" id="Phobius"/>
    </source>
</evidence>
<feature type="compositionally biased region" description="Polar residues" evidence="3">
    <location>
        <begin position="1064"/>
        <end position="1081"/>
    </location>
</feature>
<dbReference type="SMART" id="SM00471">
    <property type="entry name" value="HDc"/>
    <property type="match status" value="1"/>
</dbReference>
<keyword evidence="9" id="KW-1185">Reference proteome</keyword>
<dbReference type="InterPro" id="IPR050401">
    <property type="entry name" value="Cyclic_nucleotide_synthase"/>
</dbReference>
<reference evidence="8" key="2">
    <citation type="submission" date="2021-04" db="EMBL/GenBank/DDBJ databases">
        <authorList>
            <person name="Podell S."/>
        </authorList>
    </citation>
    <scope>NUCLEOTIDE SEQUENCE</scope>
    <source>
        <strain evidence="8">Hildebrandi</strain>
    </source>
</reference>
<dbReference type="GO" id="GO:0004383">
    <property type="term" value="F:guanylate cyclase activity"/>
    <property type="evidence" value="ECO:0007669"/>
    <property type="project" value="TreeGrafter"/>
</dbReference>
<organism evidence="8 9">
    <name type="scientific">Nitzschia inconspicua</name>
    <dbReference type="NCBI Taxonomy" id="303405"/>
    <lineage>
        <taxon>Eukaryota</taxon>
        <taxon>Sar</taxon>
        <taxon>Stramenopiles</taxon>
        <taxon>Ochrophyta</taxon>
        <taxon>Bacillariophyta</taxon>
        <taxon>Bacillariophyceae</taxon>
        <taxon>Bacillariophycidae</taxon>
        <taxon>Bacillariales</taxon>
        <taxon>Bacillariaceae</taxon>
        <taxon>Nitzschia</taxon>
    </lineage>
</organism>
<feature type="chain" id="PRO_5039944325" evidence="5">
    <location>
        <begin position="25"/>
        <end position="1499"/>
    </location>
</feature>
<protein>
    <submittedName>
        <fullName evidence="8">Adenylate cyclase</fullName>
    </submittedName>
</protein>
<dbReference type="EMBL" id="JAGRRH010000019">
    <property type="protein sequence ID" value="KAG7349170.1"/>
    <property type="molecule type" value="Genomic_DNA"/>
</dbReference>
<dbReference type="InterPro" id="IPR004010">
    <property type="entry name" value="Double_Cache_2"/>
</dbReference>
<dbReference type="SMART" id="SM00044">
    <property type="entry name" value="CYCc"/>
    <property type="match status" value="1"/>
</dbReference>
<dbReference type="CDD" id="cd07302">
    <property type="entry name" value="CHD"/>
    <property type="match status" value="1"/>
</dbReference>
<keyword evidence="4" id="KW-0812">Transmembrane</keyword>
<dbReference type="PROSITE" id="PS51845">
    <property type="entry name" value="PDEASE_I_2"/>
    <property type="match status" value="1"/>
</dbReference>
<dbReference type="GO" id="GO:0004016">
    <property type="term" value="F:adenylate cyclase activity"/>
    <property type="evidence" value="ECO:0007669"/>
    <property type="project" value="TreeGrafter"/>
</dbReference>
<dbReference type="GO" id="GO:0000166">
    <property type="term" value="F:nucleotide binding"/>
    <property type="evidence" value="ECO:0007669"/>
    <property type="project" value="UniProtKB-KW"/>
</dbReference>
<keyword evidence="5" id="KW-0732">Signal</keyword>
<evidence type="ECO:0000256" key="1">
    <source>
        <dbReference type="ARBA" id="ARBA00022741"/>
    </source>
</evidence>